<feature type="compositionally biased region" description="Low complexity" evidence="2">
    <location>
        <begin position="43"/>
        <end position="66"/>
    </location>
</feature>
<dbReference type="Gene3D" id="3.20.20.80">
    <property type="entry name" value="Glycosidases"/>
    <property type="match status" value="1"/>
</dbReference>
<sequence length="616" mass="68299">MRTRNRLSGIHFAPIMLITKSLNLVCFLSIFGSVHSVSSTTDISSSTLVSSPPSPATSSKPATTPTNRPTFPPVGSVPRDYSAAGLEKIWDLVGCPVSPPPLTTTRIPQTPIPVPTPPALYPEWFSPRPANLLPNLKFPEGFVFGVATAAFQVEGAAKADGKGPSIWDWNSRQPGGVPDGSTGDVVDLQYYLYKEDVERVAALGVNAHSFSVSWARIFPFGTADSPLNQAGLDHYSDVIDYHLQAGVEPIVTLFHWDTPLALHAYYGGFMAPESVDDFVHYSKTVFKAYNGRVKTWFTFNEPRGFCGFFGSNQFTFGAILPPPLNVSSAPFYCIYNILRAHAGAVKAFREMGIEGEISFKSENFIGPPWRTNSTEDTEASERRTTFQIGIFADPVFKTGDWPKILTDTLPPEYLPRLTEEEKKDILGSADFFAIDAYRVQPVRAPPDGLAACVSNSSHPNWPVCNIAVQFNSTTGWSVGPAADWLVNGAPGSIQSTPTLMRPFFRELQRRWPTNKMYISEFGFIEPFEQLRTEVFRIAEDVTRTNYYMTYVGEVLKAIHEDKLPIKGLIAWAMLDNAEWNSGLTARFGIQHVNYTTLERTFKRSALSLSEFFKAHL</sequence>
<dbReference type="InterPro" id="IPR001360">
    <property type="entry name" value="Glyco_hydro_1"/>
</dbReference>
<name>A0A8S0WI46_CYCAE</name>
<dbReference type="GO" id="GO:0005975">
    <property type="term" value="P:carbohydrate metabolic process"/>
    <property type="evidence" value="ECO:0007669"/>
    <property type="project" value="InterPro"/>
</dbReference>
<proteinExistence type="inferred from homology"/>
<dbReference type="InterPro" id="IPR017853">
    <property type="entry name" value="GH"/>
</dbReference>
<dbReference type="GO" id="GO:0008422">
    <property type="term" value="F:beta-glucosidase activity"/>
    <property type="evidence" value="ECO:0007669"/>
    <property type="project" value="TreeGrafter"/>
</dbReference>
<dbReference type="OrthoDB" id="65569at2759"/>
<dbReference type="PRINTS" id="PR00131">
    <property type="entry name" value="GLHYDRLASE1"/>
</dbReference>
<reference evidence="4 5" key="1">
    <citation type="submission" date="2020-01" db="EMBL/GenBank/DDBJ databases">
        <authorList>
            <person name="Gupta K D."/>
        </authorList>
    </citation>
    <scope>NUCLEOTIDE SEQUENCE [LARGE SCALE GENOMIC DNA]</scope>
</reference>
<protein>
    <recommendedName>
        <fullName evidence="6">Glycoside hydrolase family 1 protein</fullName>
    </recommendedName>
</protein>
<keyword evidence="5" id="KW-1185">Reference proteome</keyword>
<dbReference type="InterPro" id="IPR033132">
    <property type="entry name" value="GH_1_N_CS"/>
</dbReference>
<feature type="region of interest" description="Disordered" evidence="2">
    <location>
        <begin position="43"/>
        <end position="76"/>
    </location>
</feature>
<dbReference type="Pfam" id="PF00232">
    <property type="entry name" value="Glyco_hydro_1"/>
    <property type="match status" value="1"/>
</dbReference>
<evidence type="ECO:0008006" key="6">
    <source>
        <dbReference type="Google" id="ProtNLM"/>
    </source>
</evidence>
<evidence type="ECO:0000313" key="4">
    <source>
        <dbReference type="EMBL" id="CAA7270070.1"/>
    </source>
</evidence>
<dbReference type="AlphaFoldDB" id="A0A8S0WI46"/>
<dbReference type="PANTHER" id="PTHR10353:SF53">
    <property type="entry name" value="BETA-1,4-GLUCOSIDASE (EUROFUNG)"/>
    <property type="match status" value="1"/>
</dbReference>
<gene>
    <name evidence="4" type="ORF">AAE3_LOCUS12370</name>
</gene>
<feature type="chain" id="PRO_5035904743" description="Glycoside hydrolase family 1 protein" evidence="3">
    <location>
        <begin position="37"/>
        <end position="616"/>
    </location>
</feature>
<evidence type="ECO:0000313" key="5">
    <source>
        <dbReference type="Proteomes" id="UP000467700"/>
    </source>
</evidence>
<dbReference type="EMBL" id="CACVBS010000085">
    <property type="protein sequence ID" value="CAA7270070.1"/>
    <property type="molecule type" value="Genomic_DNA"/>
</dbReference>
<feature type="signal peptide" evidence="3">
    <location>
        <begin position="1"/>
        <end position="36"/>
    </location>
</feature>
<evidence type="ECO:0000256" key="2">
    <source>
        <dbReference type="SAM" id="MobiDB-lite"/>
    </source>
</evidence>
<dbReference type="PROSITE" id="PS00653">
    <property type="entry name" value="GLYCOSYL_HYDROL_F1_2"/>
    <property type="match status" value="1"/>
</dbReference>
<comment type="caution">
    <text evidence="4">The sequence shown here is derived from an EMBL/GenBank/DDBJ whole genome shotgun (WGS) entry which is preliminary data.</text>
</comment>
<accession>A0A8S0WI46</accession>
<dbReference type="PANTHER" id="PTHR10353">
    <property type="entry name" value="GLYCOSYL HYDROLASE"/>
    <property type="match status" value="1"/>
</dbReference>
<dbReference type="Proteomes" id="UP000467700">
    <property type="component" value="Unassembled WGS sequence"/>
</dbReference>
<evidence type="ECO:0000256" key="1">
    <source>
        <dbReference type="RuleBase" id="RU003690"/>
    </source>
</evidence>
<keyword evidence="3" id="KW-0732">Signal</keyword>
<dbReference type="SUPFAM" id="SSF51445">
    <property type="entry name" value="(Trans)glycosidases"/>
    <property type="match status" value="1"/>
</dbReference>
<evidence type="ECO:0000256" key="3">
    <source>
        <dbReference type="SAM" id="SignalP"/>
    </source>
</evidence>
<comment type="similarity">
    <text evidence="1">Belongs to the glycosyl hydrolase 1 family.</text>
</comment>
<organism evidence="4 5">
    <name type="scientific">Cyclocybe aegerita</name>
    <name type="common">Black poplar mushroom</name>
    <name type="synonym">Agrocybe aegerita</name>
    <dbReference type="NCBI Taxonomy" id="1973307"/>
    <lineage>
        <taxon>Eukaryota</taxon>
        <taxon>Fungi</taxon>
        <taxon>Dikarya</taxon>
        <taxon>Basidiomycota</taxon>
        <taxon>Agaricomycotina</taxon>
        <taxon>Agaricomycetes</taxon>
        <taxon>Agaricomycetidae</taxon>
        <taxon>Agaricales</taxon>
        <taxon>Agaricineae</taxon>
        <taxon>Bolbitiaceae</taxon>
        <taxon>Cyclocybe</taxon>
    </lineage>
</organism>